<dbReference type="NCBIfam" id="NF008183">
    <property type="entry name" value="PRK10933.1"/>
    <property type="match status" value="1"/>
</dbReference>
<dbReference type="InterPro" id="IPR017853">
    <property type="entry name" value="GH"/>
</dbReference>
<dbReference type="InterPro" id="IPR045857">
    <property type="entry name" value="O16G_dom_2"/>
</dbReference>
<keyword evidence="3" id="KW-0326">Glycosidase</keyword>
<dbReference type="FunFam" id="3.90.400.10:FF:000002">
    <property type="entry name" value="Sucrose isomerase"/>
    <property type="match status" value="1"/>
</dbReference>
<reference evidence="5 6" key="1">
    <citation type="submission" date="2019-08" db="EMBL/GenBank/DDBJ databases">
        <title>Selenomonas sp. mPRGC5 and Selenomonas sp. mPRGC8 isolated from ruminal fluid of dairy goat (Capra hircus).</title>
        <authorList>
            <person name="Poothong S."/>
            <person name="Nuengjamnong C."/>
            <person name="Tanasupawat S."/>
        </authorList>
    </citation>
    <scope>NUCLEOTIDE SEQUENCE [LARGE SCALE GENOMIC DNA]</scope>
    <source>
        <strain evidence="6">mPRGC5</strain>
    </source>
</reference>
<evidence type="ECO:0000313" key="5">
    <source>
        <dbReference type="EMBL" id="TYZ20789.1"/>
    </source>
</evidence>
<evidence type="ECO:0000256" key="1">
    <source>
        <dbReference type="ARBA" id="ARBA00008061"/>
    </source>
</evidence>
<comment type="caution">
    <text evidence="5">The sequence shown here is derived from an EMBL/GenBank/DDBJ whole genome shotgun (WGS) entry which is preliminary data.</text>
</comment>
<dbReference type="AlphaFoldDB" id="A0A5D6W0W7"/>
<dbReference type="RefSeq" id="WP_149172083.1">
    <property type="nucleotide sequence ID" value="NZ_VTOY01000012.1"/>
</dbReference>
<dbReference type="Gene3D" id="3.20.20.80">
    <property type="entry name" value="Glycosidases"/>
    <property type="match status" value="1"/>
</dbReference>
<dbReference type="Gene3D" id="2.60.40.1180">
    <property type="entry name" value="Golgi alpha-mannosidase II"/>
    <property type="match status" value="1"/>
</dbReference>
<gene>
    <name evidence="5" type="ORF">FZ040_11325</name>
</gene>
<keyword evidence="6" id="KW-1185">Reference proteome</keyword>
<dbReference type="GO" id="GO:0009313">
    <property type="term" value="P:oligosaccharide catabolic process"/>
    <property type="evidence" value="ECO:0007669"/>
    <property type="project" value="TreeGrafter"/>
</dbReference>
<comment type="similarity">
    <text evidence="1">Belongs to the glycosyl hydrolase 13 family.</text>
</comment>
<dbReference type="Proteomes" id="UP000323646">
    <property type="component" value="Unassembled WGS sequence"/>
</dbReference>
<dbReference type="SUPFAM" id="SSF51011">
    <property type="entry name" value="Glycosyl hydrolase domain"/>
    <property type="match status" value="1"/>
</dbReference>
<organism evidence="5 6">
    <name type="scientific">Selenomonas ruminis</name>
    <dbReference type="NCBI Taxonomy" id="2593411"/>
    <lineage>
        <taxon>Bacteria</taxon>
        <taxon>Bacillati</taxon>
        <taxon>Bacillota</taxon>
        <taxon>Negativicutes</taxon>
        <taxon>Selenomonadales</taxon>
        <taxon>Selenomonadaceae</taxon>
        <taxon>Selenomonas</taxon>
    </lineage>
</organism>
<dbReference type="InterPro" id="IPR006047">
    <property type="entry name" value="GH13_cat_dom"/>
</dbReference>
<dbReference type="OrthoDB" id="9805159at2"/>
<sequence length="567" mass="64894">MKDMKWWQKTVVYQIYPKSFLDTTGSGQGDIPGVTKRLDYLKTLGVGAVWLTPVYPSPMVDNGYDIADYTAIDPSYGTMEDMEELIAEAKKRNIRIVMDLVYNHTSDKHKWFEESKSSRDNAKADWYIWRDARPDGSAPTNWRSIFGGSAWTWCEERQQYYLHTFAEAQPDLNWENPAVRQALYEAANFWLDKGVGGFRIDAIVYIKKPQEFLDGEPDGADGMVSIHSMIADTPGILDFLHEFRREVFDGHDIFTVAEANGVEPEELKDWVGEKGAFDMLFEFSHTNLEFPDGELWCHATGWKPELVKKLKEVLSASQQATAENGWYPIFFENHDQMRSVRHFFPDDSDPKITSKMLATVLFTLRGTPFLYEGQELGMDNVAWDTIEAYNDISSHGQYELALEEGMTPHEALKVIHRYSRDNARTPMQWTKGRQAGFTKGKPWLPVHDDYRNCCVESEALDETSPLLYYRKLARIREAGDAAGVLQQGDYTELLPENPDVYAFRRRFGCRQVVTLANFSRYEVIYDAKKIEGAELLVSSQEGSAKGVLRPYEAVCYLMENAKGGEEK</sequence>
<name>A0A5D6W0W7_9FIRM</name>
<accession>A0A5D6W0W7</accession>
<dbReference type="PANTHER" id="PTHR10357">
    <property type="entry name" value="ALPHA-AMYLASE FAMILY MEMBER"/>
    <property type="match status" value="1"/>
</dbReference>
<evidence type="ECO:0000256" key="3">
    <source>
        <dbReference type="ARBA" id="ARBA00023295"/>
    </source>
</evidence>
<dbReference type="SUPFAM" id="SSF51445">
    <property type="entry name" value="(Trans)glycosidases"/>
    <property type="match status" value="1"/>
</dbReference>
<dbReference type="Gene3D" id="3.90.400.10">
    <property type="entry name" value="Oligo-1,6-glucosidase, Domain 2"/>
    <property type="match status" value="1"/>
</dbReference>
<dbReference type="FunFam" id="3.20.20.80:FF:000064">
    <property type="entry name" value="Oligo-1,6-glucosidase"/>
    <property type="match status" value="1"/>
</dbReference>
<feature type="domain" description="Glycosyl hydrolase family 13 catalytic" evidence="4">
    <location>
        <begin position="14"/>
        <end position="424"/>
    </location>
</feature>
<dbReference type="InterPro" id="IPR013780">
    <property type="entry name" value="Glyco_hydro_b"/>
</dbReference>
<evidence type="ECO:0000256" key="2">
    <source>
        <dbReference type="ARBA" id="ARBA00022801"/>
    </source>
</evidence>
<evidence type="ECO:0000259" key="4">
    <source>
        <dbReference type="SMART" id="SM00642"/>
    </source>
</evidence>
<dbReference type="SMART" id="SM00642">
    <property type="entry name" value="Aamy"/>
    <property type="match status" value="1"/>
</dbReference>
<evidence type="ECO:0000313" key="6">
    <source>
        <dbReference type="Proteomes" id="UP000323646"/>
    </source>
</evidence>
<proteinExistence type="inferred from homology"/>
<dbReference type="PANTHER" id="PTHR10357:SF179">
    <property type="entry name" value="NEUTRAL AND BASIC AMINO ACID TRANSPORT PROTEIN RBAT"/>
    <property type="match status" value="1"/>
</dbReference>
<protein>
    <submittedName>
        <fullName evidence="5">Alpha-glucosidase</fullName>
    </submittedName>
</protein>
<dbReference type="CDD" id="cd11333">
    <property type="entry name" value="AmyAc_SI_OligoGlu_DGase"/>
    <property type="match status" value="1"/>
</dbReference>
<dbReference type="GO" id="GO:0004556">
    <property type="term" value="F:alpha-amylase activity"/>
    <property type="evidence" value="ECO:0007669"/>
    <property type="project" value="TreeGrafter"/>
</dbReference>
<dbReference type="Pfam" id="PF00128">
    <property type="entry name" value="Alpha-amylase"/>
    <property type="match status" value="1"/>
</dbReference>
<dbReference type="EMBL" id="VTOY01000012">
    <property type="protein sequence ID" value="TYZ20789.1"/>
    <property type="molecule type" value="Genomic_DNA"/>
</dbReference>
<keyword evidence="2" id="KW-0378">Hydrolase</keyword>